<dbReference type="Proteomes" id="UP000469670">
    <property type="component" value="Unassembled WGS sequence"/>
</dbReference>
<reference evidence="9 10" key="1">
    <citation type="submission" date="2020-01" db="EMBL/GenBank/DDBJ databases">
        <title>Insect and environment-associated Actinomycetes.</title>
        <authorList>
            <person name="Currrie C."/>
            <person name="Chevrette M."/>
            <person name="Carlson C."/>
            <person name="Stubbendieck R."/>
            <person name="Wendt-Pienkowski E."/>
        </authorList>
    </citation>
    <scope>NUCLEOTIDE SEQUENCE [LARGE SCALE GENOMIC DNA]</scope>
    <source>
        <strain evidence="9 10">SID7590</strain>
    </source>
</reference>
<feature type="transmembrane region" description="Helical" evidence="7">
    <location>
        <begin position="230"/>
        <end position="250"/>
    </location>
</feature>
<keyword evidence="4 7" id="KW-0812">Transmembrane</keyword>
<dbReference type="AlphaFoldDB" id="A0A7K3S7D6"/>
<dbReference type="PANTHER" id="PTHR33406">
    <property type="entry name" value="MEMBRANE PROTEIN MJ1562-RELATED"/>
    <property type="match status" value="1"/>
</dbReference>
<keyword evidence="3" id="KW-1003">Cell membrane</keyword>
<feature type="transmembrane region" description="Helical" evidence="7">
    <location>
        <begin position="179"/>
        <end position="199"/>
    </location>
</feature>
<feature type="transmembrane region" description="Helical" evidence="7">
    <location>
        <begin position="305"/>
        <end position="330"/>
    </location>
</feature>
<evidence type="ECO:0000313" key="9">
    <source>
        <dbReference type="EMBL" id="NEC23408.1"/>
    </source>
</evidence>
<comment type="similarity">
    <text evidence="2">Belongs to the resistance-nodulation-cell division (RND) (TC 2.A.6) family. MmpL subfamily.</text>
</comment>
<dbReference type="PANTHER" id="PTHR33406:SF11">
    <property type="entry name" value="MEMBRANE PROTEIN SCO6666-RELATED"/>
    <property type="match status" value="1"/>
</dbReference>
<keyword evidence="5 7" id="KW-1133">Transmembrane helix</keyword>
<dbReference type="PROSITE" id="PS50156">
    <property type="entry name" value="SSD"/>
    <property type="match status" value="2"/>
</dbReference>
<gene>
    <name evidence="9" type="ORF">G3I50_34920</name>
</gene>
<dbReference type="InterPro" id="IPR050545">
    <property type="entry name" value="Mycobact_MmpL"/>
</dbReference>
<feature type="transmembrane region" description="Helical" evidence="7">
    <location>
        <begin position="667"/>
        <end position="693"/>
    </location>
</feature>
<feature type="transmembrane region" description="Helical" evidence="7">
    <location>
        <begin position="206"/>
        <end position="224"/>
    </location>
</feature>
<keyword evidence="6 7" id="KW-0472">Membrane</keyword>
<feature type="domain" description="SSD" evidence="8">
    <location>
        <begin position="199"/>
        <end position="328"/>
    </location>
</feature>
<evidence type="ECO:0000256" key="3">
    <source>
        <dbReference type="ARBA" id="ARBA00022475"/>
    </source>
</evidence>
<protein>
    <submittedName>
        <fullName evidence="9">MMPL family transporter</fullName>
    </submittedName>
</protein>
<evidence type="ECO:0000313" key="10">
    <source>
        <dbReference type="Proteomes" id="UP000469670"/>
    </source>
</evidence>
<evidence type="ECO:0000256" key="7">
    <source>
        <dbReference type="SAM" id="Phobius"/>
    </source>
</evidence>
<feature type="transmembrane region" description="Helical" evidence="7">
    <location>
        <begin position="633"/>
        <end position="655"/>
    </location>
</feature>
<dbReference type="SUPFAM" id="SSF82866">
    <property type="entry name" value="Multidrug efflux transporter AcrB transmembrane domain"/>
    <property type="match status" value="2"/>
</dbReference>
<dbReference type="Gene3D" id="1.20.1640.10">
    <property type="entry name" value="Multidrug efflux transporter AcrB transmembrane domain"/>
    <property type="match status" value="2"/>
</dbReference>
<name>A0A7K3S7D6_9ACTN</name>
<feature type="transmembrane region" description="Helical" evidence="7">
    <location>
        <begin position="12"/>
        <end position="35"/>
    </location>
</feature>
<dbReference type="Pfam" id="PF03176">
    <property type="entry name" value="MMPL"/>
    <property type="match status" value="2"/>
</dbReference>
<comment type="caution">
    <text evidence="9">The sequence shown here is derived from an EMBL/GenBank/DDBJ whole genome shotgun (WGS) entry which is preliminary data.</text>
</comment>
<proteinExistence type="inferred from homology"/>
<feature type="domain" description="SSD" evidence="8">
    <location>
        <begin position="526"/>
        <end position="692"/>
    </location>
</feature>
<evidence type="ECO:0000256" key="2">
    <source>
        <dbReference type="ARBA" id="ARBA00010157"/>
    </source>
</evidence>
<evidence type="ECO:0000259" key="8">
    <source>
        <dbReference type="PROSITE" id="PS50156"/>
    </source>
</evidence>
<organism evidence="9 10">
    <name type="scientific">Streptomyces parvus</name>
    <dbReference type="NCBI Taxonomy" id="66428"/>
    <lineage>
        <taxon>Bacteria</taxon>
        <taxon>Bacillati</taxon>
        <taxon>Actinomycetota</taxon>
        <taxon>Actinomycetes</taxon>
        <taxon>Kitasatosporales</taxon>
        <taxon>Streptomycetaceae</taxon>
        <taxon>Streptomyces</taxon>
    </lineage>
</organism>
<dbReference type="GO" id="GO:0005886">
    <property type="term" value="C:plasma membrane"/>
    <property type="evidence" value="ECO:0007669"/>
    <property type="project" value="UniProtKB-SubCell"/>
</dbReference>
<feature type="transmembrane region" description="Helical" evidence="7">
    <location>
        <begin position="277"/>
        <end position="299"/>
    </location>
</feature>
<evidence type="ECO:0000256" key="6">
    <source>
        <dbReference type="ARBA" id="ARBA00023136"/>
    </source>
</evidence>
<dbReference type="EMBL" id="JAAGMP010001540">
    <property type="protein sequence ID" value="NEC23408.1"/>
    <property type="molecule type" value="Genomic_DNA"/>
</dbReference>
<evidence type="ECO:0000256" key="1">
    <source>
        <dbReference type="ARBA" id="ARBA00004651"/>
    </source>
</evidence>
<sequence length="735" mass="75614">MAKVLYRVGRACARHGLMVIIAWLALLAVAVAGVVSVGGGTDEEFTIPGSESQQALDVLADTFPASSGTSAQLVFTAEEGQRLTDPASKEAIGEVLAAAGTAPDVATVIDPFTAGTLTKDGSTALAQVQYTVSLSELAQDDADRLRETANDAAQEAGVDVLVGGDAFKSRGAEVSPVELVGVVVALIVLLITFGSALAAGLTLLPAFIGLGVGIAALLSLTDLVTISSTAVTLALMLGLAVGIDYALFIISRHRTQLAEGQGVHDSIGRATGTAGSAVVFAGLTVVIAMTGLAVVRIPFVTVMGLAASLTVLVAVLVAITLIPALLRLAGQRLRPAEKRRNSATGQPRPTLGRRWVGGVVRRPVSVVLVVALGLGAAAVPAMDLKLALPDNSTASPGSGEREAYDLIDKEFGPGFNGPLLMTVEPEDGGATPQELQQQAGQVRESVGAMADVHAVSPPRSSPNGEVAILTVVPGTGPMDEKTTQLVETLRADALELGAATDTVLAVTGTTAVAIDVSAQLSDSLVPFTLVVVGLALVLLLLVFRSVVVPLKAAAGFLLSVGTALGVVVVVFQWGWAADLLGVHTTSPIVSFLPIIVMAVLFGLAMDYEVFLVSSMREQYVHNGGRPLEAVTQGFVLSSKVVTAAALIMFSVFAAFATSHSPVVKPMALALAVGVLADAFLIRMTLVPAVLALTRNAAWWLPRRLDRMMPNIDVEGATLDGAHQDSGPPRSGALRP</sequence>
<feature type="transmembrane region" description="Helical" evidence="7">
    <location>
        <begin position="524"/>
        <end position="543"/>
    </location>
</feature>
<accession>A0A7K3S7D6</accession>
<dbReference type="InterPro" id="IPR000731">
    <property type="entry name" value="SSD"/>
</dbReference>
<feature type="transmembrane region" description="Helical" evidence="7">
    <location>
        <begin position="363"/>
        <end position="382"/>
    </location>
</feature>
<dbReference type="RefSeq" id="WP_164207655.1">
    <property type="nucleotide sequence ID" value="NZ_JAAGMP010001540.1"/>
</dbReference>
<feature type="transmembrane region" description="Helical" evidence="7">
    <location>
        <begin position="555"/>
        <end position="576"/>
    </location>
</feature>
<dbReference type="InterPro" id="IPR004869">
    <property type="entry name" value="MMPL_dom"/>
</dbReference>
<feature type="transmembrane region" description="Helical" evidence="7">
    <location>
        <begin position="588"/>
        <end position="612"/>
    </location>
</feature>
<evidence type="ECO:0000256" key="5">
    <source>
        <dbReference type="ARBA" id="ARBA00022989"/>
    </source>
</evidence>
<evidence type="ECO:0000256" key="4">
    <source>
        <dbReference type="ARBA" id="ARBA00022692"/>
    </source>
</evidence>
<comment type="subcellular location">
    <subcellularLocation>
        <location evidence="1">Cell membrane</location>
        <topology evidence="1">Multi-pass membrane protein</topology>
    </subcellularLocation>
</comment>